<evidence type="ECO:0000256" key="4">
    <source>
        <dbReference type="ARBA" id="ARBA00022825"/>
    </source>
</evidence>
<keyword evidence="4" id="KW-0720">Serine protease</keyword>
<keyword evidence="2" id="KW-0732">Signal</keyword>
<dbReference type="PANTHER" id="PTHR15462:SF8">
    <property type="entry name" value="SERINE PROTEASE"/>
    <property type="match status" value="1"/>
</dbReference>
<dbReference type="InterPro" id="IPR000126">
    <property type="entry name" value="V8_ser_AS"/>
</dbReference>
<dbReference type="InterPro" id="IPR050966">
    <property type="entry name" value="Glutamyl_endopeptidase"/>
</dbReference>
<name>A0ABP8NB23_9BACT</name>
<keyword evidence="1" id="KW-0645">Protease</keyword>
<dbReference type="PRINTS" id="PR00722">
    <property type="entry name" value="CHYMOTRYPSIN"/>
</dbReference>
<dbReference type="Gene3D" id="2.40.10.10">
    <property type="entry name" value="Trypsin-like serine proteases"/>
    <property type="match status" value="2"/>
</dbReference>
<dbReference type="RefSeq" id="WP_345246371.1">
    <property type="nucleotide sequence ID" value="NZ_BAABHD010000072.1"/>
</dbReference>
<gene>
    <name evidence="5" type="ORF">GCM10023189_40180</name>
</gene>
<organism evidence="5 6">
    <name type="scientific">Nibrella saemangeumensis</name>
    <dbReference type="NCBI Taxonomy" id="1084526"/>
    <lineage>
        <taxon>Bacteria</taxon>
        <taxon>Pseudomonadati</taxon>
        <taxon>Bacteroidota</taxon>
        <taxon>Cytophagia</taxon>
        <taxon>Cytophagales</taxon>
        <taxon>Spirosomataceae</taxon>
        <taxon>Nibrella</taxon>
    </lineage>
</organism>
<dbReference type="InterPro" id="IPR009003">
    <property type="entry name" value="Peptidase_S1_PA"/>
</dbReference>
<dbReference type="Pfam" id="PF13365">
    <property type="entry name" value="Trypsin_2"/>
    <property type="match status" value="1"/>
</dbReference>
<dbReference type="PROSITE" id="PS00673">
    <property type="entry name" value="V8_SER"/>
    <property type="match status" value="1"/>
</dbReference>
<dbReference type="InterPro" id="IPR043504">
    <property type="entry name" value="Peptidase_S1_PA_chymotrypsin"/>
</dbReference>
<evidence type="ECO:0000256" key="2">
    <source>
        <dbReference type="ARBA" id="ARBA00022729"/>
    </source>
</evidence>
<accession>A0ABP8NB23</accession>
<proteinExistence type="predicted"/>
<evidence type="ECO:0000256" key="1">
    <source>
        <dbReference type="ARBA" id="ARBA00022670"/>
    </source>
</evidence>
<dbReference type="PANTHER" id="PTHR15462">
    <property type="entry name" value="SERINE PROTEASE"/>
    <property type="match status" value="1"/>
</dbReference>
<evidence type="ECO:0000256" key="3">
    <source>
        <dbReference type="ARBA" id="ARBA00022801"/>
    </source>
</evidence>
<sequence>MSNKKEISSFTPEELLSELRQRESKTLAKSKSNLSGFPAKEIFENLLESQKVIYGVDDRKEIFEIVESNILNNADSIVAIFNFDQIVSNGDGTSKLSTRSYKEAHRLCSEEPFLDQPVGPHCTGFLVAPDIIATAGHCINGTNFLMKRFVFGFQMINSSLPTLTISDKNIFKAIGIIDRRLEQTGSDYALIRLDRPVTGRKVLKLNQKEKIADNEDLYVIGHPSGLPKKFADGAKVRDNSASTHFVANLDTYAGNSGSPVFNANTHEVEGILVRGENDFVLVNGCARSLVCPSTGCRGEDVTRVSEFLDKVPKIIDPVNSLEERVANLEVSIQSFKSDFDELKALLKK</sequence>
<comment type="caution">
    <text evidence="5">The sequence shown here is derived from an EMBL/GenBank/DDBJ whole genome shotgun (WGS) entry which is preliminary data.</text>
</comment>
<keyword evidence="3" id="KW-0378">Hydrolase</keyword>
<dbReference type="SUPFAM" id="SSF50494">
    <property type="entry name" value="Trypsin-like serine proteases"/>
    <property type="match status" value="1"/>
</dbReference>
<dbReference type="InterPro" id="IPR001314">
    <property type="entry name" value="Peptidase_S1A"/>
</dbReference>
<evidence type="ECO:0000313" key="5">
    <source>
        <dbReference type="EMBL" id="GAA4462904.1"/>
    </source>
</evidence>
<keyword evidence="6" id="KW-1185">Reference proteome</keyword>
<reference evidence="6" key="1">
    <citation type="journal article" date="2019" name="Int. J. Syst. Evol. Microbiol.">
        <title>The Global Catalogue of Microorganisms (GCM) 10K type strain sequencing project: providing services to taxonomists for standard genome sequencing and annotation.</title>
        <authorList>
            <consortium name="The Broad Institute Genomics Platform"/>
            <consortium name="The Broad Institute Genome Sequencing Center for Infectious Disease"/>
            <person name="Wu L."/>
            <person name="Ma J."/>
        </authorList>
    </citation>
    <scope>NUCLEOTIDE SEQUENCE [LARGE SCALE GENOMIC DNA]</scope>
    <source>
        <strain evidence="6">JCM 17927</strain>
    </source>
</reference>
<evidence type="ECO:0000313" key="6">
    <source>
        <dbReference type="Proteomes" id="UP001501175"/>
    </source>
</evidence>
<dbReference type="Proteomes" id="UP001501175">
    <property type="component" value="Unassembled WGS sequence"/>
</dbReference>
<protein>
    <recommendedName>
        <fullName evidence="7">Serine protease</fullName>
    </recommendedName>
</protein>
<evidence type="ECO:0008006" key="7">
    <source>
        <dbReference type="Google" id="ProtNLM"/>
    </source>
</evidence>
<dbReference type="EMBL" id="BAABHD010000072">
    <property type="protein sequence ID" value="GAA4462904.1"/>
    <property type="molecule type" value="Genomic_DNA"/>
</dbReference>